<name>A0ACC2EN49_DIPCM</name>
<organism evidence="1 2">
    <name type="scientific">Diphasiastrum complanatum</name>
    <name type="common">Issler's clubmoss</name>
    <name type="synonym">Lycopodium complanatum</name>
    <dbReference type="NCBI Taxonomy" id="34168"/>
    <lineage>
        <taxon>Eukaryota</taxon>
        <taxon>Viridiplantae</taxon>
        <taxon>Streptophyta</taxon>
        <taxon>Embryophyta</taxon>
        <taxon>Tracheophyta</taxon>
        <taxon>Lycopodiopsida</taxon>
        <taxon>Lycopodiales</taxon>
        <taxon>Lycopodiaceae</taxon>
        <taxon>Lycopodioideae</taxon>
        <taxon>Diphasiastrum</taxon>
    </lineage>
</organism>
<comment type="caution">
    <text evidence="1">The sequence shown here is derived from an EMBL/GenBank/DDBJ whole genome shotgun (WGS) entry which is preliminary data.</text>
</comment>
<keyword evidence="2" id="KW-1185">Reference proteome</keyword>
<gene>
    <name evidence="1" type="ORF">O6H91_01G011300</name>
</gene>
<protein>
    <submittedName>
        <fullName evidence="1">Uncharacterized protein</fullName>
    </submittedName>
</protein>
<evidence type="ECO:0000313" key="2">
    <source>
        <dbReference type="Proteomes" id="UP001162992"/>
    </source>
</evidence>
<proteinExistence type="predicted"/>
<reference evidence="2" key="1">
    <citation type="journal article" date="2024" name="Proc. Natl. Acad. Sci. U.S.A.">
        <title>Extraordinary preservation of gene collinearity over three hundred million years revealed in homosporous lycophytes.</title>
        <authorList>
            <person name="Li C."/>
            <person name="Wickell D."/>
            <person name="Kuo L.Y."/>
            <person name="Chen X."/>
            <person name="Nie B."/>
            <person name="Liao X."/>
            <person name="Peng D."/>
            <person name="Ji J."/>
            <person name="Jenkins J."/>
            <person name="Williams M."/>
            <person name="Shu S."/>
            <person name="Plott C."/>
            <person name="Barry K."/>
            <person name="Rajasekar S."/>
            <person name="Grimwood J."/>
            <person name="Han X."/>
            <person name="Sun S."/>
            <person name="Hou Z."/>
            <person name="He W."/>
            <person name="Dai G."/>
            <person name="Sun C."/>
            <person name="Schmutz J."/>
            <person name="Leebens-Mack J.H."/>
            <person name="Li F.W."/>
            <person name="Wang L."/>
        </authorList>
    </citation>
    <scope>NUCLEOTIDE SEQUENCE [LARGE SCALE GENOMIC DNA]</scope>
    <source>
        <strain evidence="2">cv. PW_Plant_1</strain>
    </source>
</reference>
<dbReference type="Proteomes" id="UP001162992">
    <property type="component" value="Chromosome 1"/>
</dbReference>
<evidence type="ECO:0000313" key="1">
    <source>
        <dbReference type="EMBL" id="KAJ7567904.1"/>
    </source>
</evidence>
<accession>A0ACC2EN49</accession>
<sequence>MAQRSPPVFRDFLGAGLKVTAKQPELSVTDSVRFSQHSGGLAGCEDGEVSTRACSTYSSGSAPGPIIAAAAKELVNASERRLGLRQRVNTGPTKFLRDKDIAYNGLGHTRGNKRASSPSGSPLRESLLLSKDCSEALQSSKISLFNQRDNTGGASANPSISQEDLSLRQQPLESKCPVSIWLQTSVFKTDLTTGASKRVKCSKPTVLNLASSGAAAGPVNFGALTQVSTLTENSAGGSLLCQLPGDEGSRTGLRGSGLAKLLKECPPELPSGPHQALPFQHHLNLASGNALALPSCWFIQLLSLSFFSSHQISAPASRPLTVFYGGQAHVFDDVSPEKVDSIMMLAGSNGRSWSTIYAPRGSVDEFSSGNDIPLTIPTKQKDADRHKDKILSSGTSLNETLSSNLLQSLHRKKADFLQSG</sequence>
<dbReference type="EMBL" id="CM055092">
    <property type="protein sequence ID" value="KAJ7567904.1"/>
    <property type="molecule type" value="Genomic_DNA"/>
</dbReference>